<reference evidence="1 3" key="1">
    <citation type="submission" date="2017-11" db="EMBL/GenBank/DDBJ databases">
        <title>The genome of Rhizophagus clarus HR1 reveals common genetic basis of auxotrophy among arbuscular mycorrhizal fungi.</title>
        <authorList>
            <person name="Kobayashi Y."/>
        </authorList>
    </citation>
    <scope>NUCLEOTIDE SEQUENCE [LARGE SCALE GENOMIC DNA]</scope>
    <source>
        <strain evidence="1 3">HR1</strain>
    </source>
</reference>
<keyword evidence="3" id="KW-1185">Reference proteome</keyword>
<dbReference type="Proteomes" id="UP000615446">
    <property type="component" value="Unassembled WGS sequence"/>
</dbReference>
<reference evidence="2" key="2">
    <citation type="submission" date="2019-10" db="EMBL/GenBank/DDBJ databases">
        <title>Conservation and host-specific expression of non-tandemly repeated heterogenous ribosome RNA gene in arbuscular mycorrhizal fungi.</title>
        <authorList>
            <person name="Maeda T."/>
            <person name="Kobayashi Y."/>
            <person name="Nakagawa T."/>
            <person name="Ezawa T."/>
            <person name="Yamaguchi K."/>
            <person name="Bino T."/>
            <person name="Nishimoto Y."/>
            <person name="Shigenobu S."/>
            <person name="Kawaguchi M."/>
        </authorList>
    </citation>
    <scope>NUCLEOTIDE SEQUENCE</scope>
    <source>
        <strain evidence="2">HR1</strain>
    </source>
</reference>
<protein>
    <submittedName>
        <fullName evidence="1">Uncharacterized protein</fullName>
    </submittedName>
</protein>
<comment type="caution">
    <text evidence="1">The sequence shown here is derived from an EMBL/GenBank/DDBJ whole genome shotgun (WGS) entry which is preliminary data.</text>
</comment>
<gene>
    <name evidence="2" type="ORF">RCL2_001109200</name>
    <name evidence="1" type="ORF">RclHR1_07450012</name>
</gene>
<proteinExistence type="predicted"/>
<evidence type="ECO:0000313" key="2">
    <source>
        <dbReference type="EMBL" id="GES83951.1"/>
    </source>
</evidence>
<dbReference type="EMBL" id="BEXD01004143">
    <property type="protein sequence ID" value="GBC07424.1"/>
    <property type="molecule type" value="Genomic_DNA"/>
</dbReference>
<accession>A0A2Z6RX95</accession>
<evidence type="ECO:0000313" key="3">
    <source>
        <dbReference type="Proteomes" id="UP000247702"/>
    </source>
</evidence>
<evidence type="ECO:0000313" key="1">
    <source>
        <dbReference type="EMBL" id="GBC07424.1"/>
    </source>
</evidence>
<dbReference type="AlphaFoldDB" id="A0A2Z6RX95"/>
<dbReference type="EMBL" id="BLAL01000075">
    <property type="protein sequence ID" value="GES83951.1"/>
    <property type="molecule type" value="Genomic_DNA"/>
</dbReference>
<organism evidence="1 3">
    <name type="scientific">Rhizophagus clarus</name>
    <dbReference type="NCBI Taxonomy" id="94130"/>
    <lineage>
        <taxon>Eukaryota</taxon>
        <taxon>Fungi</taxon>
        <taxon>Fungi incertae sedis</taxon>
        <taxon>Mucoromycota</taxon>
        <taxon>Glomeromycotina</taxon>
        <taxon>Glomeromycetes</taxon>
        <taxon>Glomerales</taxon>
        <taxon>Glomeraceae</taxon>
        <taxon>Rhizophagus</taxon>
    </lineage>
</organism>
<dbReference type="Proteomes" id="UP000247702">
    <property type="component" value="Unassembled WGS sequence"/>
</dbReference>
<name>A0A2Z6RX95_9GLOM</name>
<sequence>MNKCPNFKYLDISSIKDHQIFNLPEARLRFESLYELEYDTSIDPSYFNGFSNISQCIQRLTIIGKGVNLGVVKLIEV</sequence>